<reference evidence="2" key="1">
    <citation type="submission" date="2019-10" db="EMBL/GenBank/DDBJ databases">
        <authorList>
            <person name="Nor Muhammad N."/>
        </authorList>
    </citation>
    <scope>NUCLEOTIDE SEQUENCE</scope>
</reference>
<keyword evidence="1" id="KW-1133">Transmembrane helix</keyword>
<proteinExistence type="predicted"/>
<accession>A0A5K1K6L0</accession>
<evidence type="ECO:0000256" key="1">
    <source>
        <dbReference type="SAM" id="Phobius"/>
    </source>
</evidence>
<feature type="transmembrane region" description="Helical" evidence="1">
    <location>
        <begin position="25"/>
        <end position="47"/>
    </location>
</feature>
<name>A0A5K1K6L0_9APHY</name>
<organism evidence="2">
    <name type="scientific">Ganoderma boninense</name>
    <dbReference type="NCBI Taxonomy" id="34458"/>
    <lineage>
        <taxon>Eukaryota</taxon>
        <taxon>Fungi</taxon>
        <taxon>Dikarya</taxon>
        <taxon>Basidiomycota</taxon>
        <taxon>Agaricomycotina</taxon>
        <taxon>Agaricomycetes</taxon>
        <taxon>Polyporales</taxon>
        <taxon>Polyporaceae</taxon>
        <taxon>Ganoderma</taxon>
    </lineage>
</organism>
<keyword evidence="1" id="KW-0472">Membrane</keyword>
<keyword evidence="1" id="KW-0812">Transmembrane</keyword>
<dbReference type="AlphaFoldDB" id="A0A5K1K6L0"/>
<sequence length="128" mass="14053">MEILLRNSTSFVFPSRLTKAKPNDALAGIMCFAIPLVLNVVVLAAYITKKTDNVTTAATALDLVRAFRDPITSILVSRFLLELCELSSKTPTHGETKLGDIISSDITLHPSDVLSDLPEDQRTIRDRV</sequence>
<dbReference type="EMBL" id="LR729899">
    <property type="protein sequence ID" value="VWP02063.1"/>
    <property type="molecule type" value="Genomic_DNA"/>
</dbReference>
<protein>
    <submittedName>
        <fullName evidence="2">Copper transport protein CTR1</fullName>
    </submittedName>
</protein>
<evidence type="ECO:0000313" key="2">
    <source>
        <dbReference type="EMBL" id="VWP02063.1"/>
    </source>
</evidence>
<gene>
    <name evidence="2" type="primary">Q59NP1</name>
</gene>